<dbReference type="GO" id="GO:0007165">
    <property type="term" value="P:signal transduction"/>
    <property type="evidence" value="ECO:0007669"/>
    <property type="project" value="InterPro"/>
</dbReference>
<keyword evidence="3" id="KW-1185">Reference proteome</keyword>
<proteinExistence type="predicted"/>
<dbReference type="Gene3D" id="2.40.50.180">
    <property type="entry name" value="CheA-289, Domain 4"/>
    <property type="match status" value="1"/>
</dbReference>
<dbReference type="AlphaFoldDB" id="H8H0N1"/>
<dbReference type="InterPro" id="IPR002545">
    <property type="entry name" value="CheW-lke_dom"/>
</dbReference>
<dbReference type="RefSeq" id="WP_014695418.1">
    <property type="nucleotide sequence ID" value="NC_017805.1"/>
</dbReference>
<geneLocation type="plasmid" evidence="2 3">
    <name>P1</name>
</geneLocation>
<reference evidence="2 3" key="1">
    <citation type="journal article" date="2012" name="PLoS ONE">
        <title>Genome sequence and transcriptome analysis of the radioresistant bacterium Deinococcus gobiensis: insights into the extreme environmental adaptations.</title>
        <authorList>
            <person name="Yuan M."/>
            <person name="Chen M."/>
            <person name="Zhang W."/>
            <person name="Lu W."/>
            <person name="Wang J."/>
            <person name="Yang M."/>
            <person name="Zhao P."/>
            <person name="Tang R."/>
            <person name="Li X."/>
            <person name="Hao Y."/>
            <person name="Zhou Z."/>
            <person name="Zhan Y."/>
            <person name="Yu H."/>
            <person name="Teng C."/>
            <person name="Yan Y."/>
            <person name="Ping S."/>
            <person name="Wang Y."/>
            <person name="Lin M."/>
        </authorList>
    </citation>
    <scope>NUCLEOTIDE SEQUENCE [LARGE SCALE GENOMIC DNA]</scope>
    <source>
        <strain evidence="3">DSM 21396 / JCM 16679 / CGMCC 1.7299 / I-0</strain>
        <plasmid evidence="2">P1</plasmid>
    </source>
</reference>
<dbReference type="Proteomes" id="UP000007575">
    <property type="component" value="Plasmid P1"/>
</dbReference>
<sequence>MADFAAVQPRPLLLFRCGGRLLALPANLSRQVVPMGTLSPLPGSAGTLLGLAPAAGRAVPVVDLASVLGMDLGGAPSPDDLDGAASTLALITEQSGEFLALPASEVLGVLSSEQPEPTGDAPLGQPVRFGGYGEGQMLHLAALQQLVAQRLVPA</sequence>
<dbReference type="PATRIC" id="fig|745776.4.peg.3051"/>
<dbReference type="PROSITE" id="PS50851">
    <property type="entry name" value="CHEW"/>
    <property type="match status" value="1"/>
</dbReference>
<dbReference type="SUPFAM" id="SSF50341">
    <property type="entry name" value="CheW-like"/>
    <property type="match status" value="1"/>
</dbReference>
<dbReference type="OrthoDB" id="456080at2"/>
<dbReference type="KEGG" id="dgo:DGo_PA0014"/>
<accession>H8H0N1</accession>
<evidence type="ECO:0000313" key="2">
    <source>
        <dbReference type="EMBL" id="AFD26900.1"/>
    </source>
</evidence>
<dbReference type="InterPro" id="IPR036061">
    <property type="entry name" value="CheW-like_dom_sf"/>
</dbReference>
<dbReference type="EMBL" id="CP002192">
    <property type="protein sequence ID" value="AFD26900.1"/>
    <property type="molecule type" value="Genomic_DNA"/>
</dbReference>
<feature type="domain" description="CheW-like" evidence="1">
    <location>
        <begin position="9"/>
        <end position="152"/>
    </location>
</feature>
<evidence type="ECO:0000259" key="1">
    <source>
        <dbReference type="PROSITE" id="PS50851"/>
    </source>
</evidence>
<name>H8H0N1_DEIGI</name>
<dbReference type="GO" id="GO:0006935">
    <property type="term" value="P:chemotaxis"/>
    <property type="evidence" value="ECO:0007669"/>
    <property type="project" value="InterPro"/>
</dbReference>
<gene>
    <name evidence="2" type="ordered locus">DGo_PA0014</name>
</gene>
<organism evidence="2 3">
    <name type="scientific">Deinococcus gobiensis (strain DSM 21396 / JCM 16679 / CGMCC 1.7299 / I-0)</name>
    <dbReference type="NCBI Taxonomy" id="745776"/>
    <lineage>
        <taxon>Bacteria</taxon>
        <taxon>Thermotogati</taxon>
        <taxon>Deinococcota</taxon>
        <taxon>Deinococci</taxon>
        <taxon>Deinococcales</taxon>
        <taxon>Deinococcaceae</taxon>
        <taxon>Deinococcus</taxon>
    </lineage>
</organism>
<evidence type="ECO:0000313" key="3">
    <source>
        <dbReference type="Proteomes" id="UP000007575"/>
    </source>
</evidence>
<dbReference type="SMART" id="SM00260">
    <property type="entry name" value="CheW"/>
    <property type="match status" value="1"/>
</dbReference>
<dbReference type="HOGENOM" id="CLU_1783703_0_0_0"/>
<keyword evidence="2" id="KW-0614">Plasmid</keyword>
<dbReference type="Pfam" id="PF01584">
    <property type="entry name" value="CheW"/>
    <property type="match status" value="1"/>
</dbReference>
<protein>
    <recommendedName>
        <fullName evidence="1">CheW-like domain-containing protein</fullName>
    </recommendedName>
</protein>